<dbReference type="EMBL" id="BAABHA010000002">
    <property type="protein sequence ID" value="GAA4377095.1"/>
    <property type="molecule type" value="Genomic_DNA"/>
</dbReference>
<evidence type="ECO:0000313" key="2">
    <source>
        <dbReference type="Proteomes" id="UP001500454"/>
    </source>
</evidence>
<sequence length="123" mass="13402">MVLLLLGYYLLVVGAGLVGRPEPVRPAGTPYVHSTTCQHENYLRLDCFDRCNNDAQTVQKHAPGDTWQHLLTTLKSLDVHCSFDAAPTVPAPLPQFARVFYTSTTPALAAGACARLDLPPRLS</sequence>
<comment type="caution">
    <text evidence="1">The sequence shown here is derived from an EMBL/GenBank/DDBJ whole genome shotgun (WGS) entry which is preliminary data.</text>
</comment>
<protein>
    <recommendedName>
        <fullName evidence="3">Secreted protein</fullName>
    </recommendedName>
</protein>
<evidence type="ECO:0000313" key="1">
    <source>
        <dbReference type="EMBL" id="GAA4377095.1"/>
    </source>
</evidence>
<gene>
    <name evidence="1" type="ORF">GCM10023186_11610</name>
</gene>
<reference evidence="2" key="1">
    <citation type="journal article" date="2019" name="Int. J. Syst. Evol. Microbiol.">
        <title>The Global Catalogue of Microorganisms (GCM) 10K type strain sequencing project: providing services to taxonomists for standard genome sequencing and annotation.</title>
        <authorList>
            <consortium name="The Broad Institute Genomics Platform"/>
            <consortium name="The Broad Institute Genome Sequencing Center for Infectious Disease"/>
            <person name="Wu L."/>
            <person name="Ma J."/>
        </authorList>
    </citation>
    <scope>NUCLEOTIDE SEQUENCE [LARGE SCALE GENOMIC DNA]</scope>
    <source>
        <strain evidence="2">JCM 17924</strain>
    </source>
</reference>
<proteinExistence type="predicted"/>
<organism evidence="1 2">
    <name type="scientific">Hymenobacter koreensis</name>
    <dbReference type="NCBI Taxonomy" id="1084523"/>
    <lineage>
        <taxon>Bacteria</taxon>
        <taxon>Pseudomonadati</taxon>
        <taxon>Bacteroidota</taxon>
        <taxon>Cytophagia</taxon>
        <taxon>Cytophagales</taxon>
        <taxon>Hymenobacteraceae</taxon>
        <taxon>Hymenobacter</taxon>
    </lineage>
</organism>
<keyword evidence="2" id="KW-1185">Reference proteome</keyword>
<dbReference type="Proteomes" id="UP001500454">
    <property type="component" value="Unassembled WGS sequence"/>
</dbReference>
<name>A0ABP8IWH8_9BACT</name>
<evidence type="ECO:0008006" key="3">
    <source>
        <dbReference type="Google" id="ProtNLM"/>
    </source>
</evidence>
<accession>A0ABP8IWH8</accession>